<dbReference type="Gene3D" id="2.40.100.10">
    <property type="entry name" value="Cyclophilin-like"/>
    <property type="match status" value="2"/>
</dbReference>
<evidence type="ECO:0000256" key="5">
    <source>
        <dbReference type="ARBA" id="ARBA00023267"/>
    </source>
</evidence>
<dbReference type="PANTHER" id="PTHR18866">
    <property type="entry name" value="CARBOXYLASE:PYRUVATE/ACETYL-COA/PROPIONYL-COA CARBOXYLASE"/>
    <property type="match status" value="1"/>
</dbReference>
<dbReference type="InterPro" id="IPR011054">
    <property type="entry name" value="Rudment_hybrid_motif"/>
</dbReference>
<dbReference type="PROSITE" id="PS50979">
    <property type="entry name" value="BC"/>
    <property type="match status" value="1"/>
</dbReference>
<evidence type="ECO:0000313" key="9">
    <source>
        <dbReference type="EMBL" id="EMD31206.1"/>
    </source>
</evidence>
<reference evidence="9 10" key="1">
    <citation type="journal article" date="2012" name="Proc. Natl. Acad. Sci. U.S.A.">
        <title>Comparative genomics of Ceriporiopsis subvermispora and Phanerochaete chrysosporium provide insight into selective ligninolysis.</title>
        <authorList>
            <person name="Fernandez-Fueyo E."/>
            <person name="Ruiz-Duenas F.J."/>
            <person name="Ferreira P."/>
            <person name="Floudas D."/>
            <person name="Hibbett D.S."/>
            <person name="Canessa P."/>
            <person name="Larrondo L.F."/>
            <person name="James T.Y."/>
            <person name="Seelenfreund D."/>
            <person name="Lobos S."/>
            <person name="Polanco R."/>
            <person name="Tello M."/>
            <person name="Honda Y."/>
            <person name="Watanabe T."/>
            <person name="Watanabe T."/>
            <person name="Ryu J.S."/>
            <person name="Kubicek C.P."/>
            <person name="Schmoll M."/>
            <person name="Gaskell J."/>
            <person name="Hammel K.E."/>
            <person name="St John F.J."/>
            <person name="Vanden Wymelenberg A."/>
            <person name="Sabat G."/>
            <person name="Splinter BonDurant S."/>
            <person name="Syed K."/>
            <person name="Yadav J.S."/>
            <person name="Doddapaneni H."/>
            <person name="Subramanian V."/>
            <person name="Lavin J.L."/>
            <person name="Oguiza J.A."/>
            <person name="Perez G."/>
            <person name="Pisabarro A.G."/>
            <person name="Ramirez L."/>
            <person name="Santoyo F."/>
            <person name="Master E."/>
            <person name="Coutinho P.M."/>
            <person name="Henrissat B."/>
            <person name="Lombard V."/>
            <person name="Magnuson J.K."/>
            <person name="Kuees U."/>
            <person name="Hori C."/>
            <person name="Igarashi K."/>
            <person name="Samejima M."/>
            <person name="Held B.W."/>
            <person name="Barry K.W."/>
            <person name="LaButti K.M."/>
            <person name="Lapidus A."/>
            <person name="Lindquist E.A."/>
            <person name="Lucas S.M."/>
            <person name="Riley R."/>
            <person name="Salamov A.A."/>
            <person name="Hoffmeister D."/>
            <person name="Schwenk D."/>
            <person name="Hadar Y."/>
            <person name="Yarden O."/>
            <person name="de Vries R.P."/>
            <person name="Wiebenga A."/>
            <person name="Stenlid J."/>
            <person name="Eastwood D."/>
            <person name="Grigoriev I.V."/>
            <person name="Berka R.M."/>
            <person name="Blanchette R.A."/>
            <person name="Kersten P."/>
            <person name="Martinez A.T."/>
            <person name="Vicuna R."/>
            <person name="Cullen D."/>
        </authorList>
    </citation>
    <scope>NUCLEOTIDE SEQUENCE [LARGE SCALE GENOMIC DNA]</scope>
    <source>
        <strain evidence="9 10">B</strain>
    </source>
</reference>
<feature type="domain" description="Biotin carboxylation" evidence="8">
    <location>
        <begin position="3"/>
        <end position="470"/>
    </location>
</feature>
<dbReference type="SMART" id="SM00797">
    <property type="entry name" value="AHS2"/>
    <property type="match status" value="1"/>
</dbReference>
<dbReference type="PROSITE" id="PS00866">
    <property type="entry name" value="CPSASE_1"/>
    <property type="match status" value="1"/>
</dbReference>
<evidence type="ECO:0000256" key="3">
    <source>
        <dbReference type="ARBA" id="ARBA00022801"/>
    </source>
</evidence>
<evidence type="ECO:0000256" key="2">
    <source>
        <dbReference type="ARBA" id="ARBA00022741"/>
    </source>
</evidence>
<dbReference type="CDD" id="cd06850">
    <property type="entry name" value="biotinyl_domain"/>
    <property type="match status" value="1"/>
</dbReference>
<keyword evidence="3" id="KW-0378">Hydrolase</keyword>
<organism evidence="9 10">
    <name type="scientific">Ceriporiopsis subvermispora (strain B)</name>
    <name type="common">White-rot fungus</name>
    <name type="synonym">Gelatoporia subvermispora</name>
    <dbReference type="NCBI Taxonomy" id="914234"/>
    <lineage>
        <taxon>Eukaryota</taxon>
        <taxon>Fungi</taxon>
        <taxon>Dikarya</taxon>
        <taxon>Basidiomycota</taxon>
        <taxon>Agaricomycotina</taxon>
        <taxon>Agaricomycetes</taxon>
        <taxon>Polyporales</taxon>
        <taxon>Gelatoporiaceae</taxon>
        <taxon>Gelatoporia</taxon>
    </lineage>
</organism>
<dbReference type="Gene3D" id="2.40.50.100">
    <property type="match status" value="1"/>
</dbReference>
<protein>
    <recommendedName>
        <fullName evidence="11">Urea carboxylase</fullName>
    </recommendedName>
</protein>
<dbReference type="GO" id="GO:0016874">
    <property type="term" value="F:ligase activity"/>
    <property type="evidence" value="ECO:0007669"/>
    <property type="project" value="UniProtKB-KW"/>
</dbReference>
<evidence type="ECO:0000313" key="10">
    <source>
        <dbReference type="Proteomes" id="UP000016930"/>
    </source>
</evidence>
<keyword evidence="5" id="KW-0092">Biotin</keyword>
<dbReference type="Pfam" id="PF02785">
    <property type="entry name" value="Biotin_carb_C"/>
    <property type="match status" value="1"/>
</dbReference>
<dbReference type="SMART" id="SM00796">
    <property type="entry name" value="AHS1"/>
    <property type="match status" value="1"/>
</dbReference>
<dbReference type="STRING" id="914234.M2QXE5"/>
<dbReference type="SUPFAM" id="SSF51230">
    <property type="entry name" value="Single hybrid motif"/>
    <property type="match status" value="1"/>
</dbReference>
<dbReference type="Pfam" id="PF02626">
    <property type="entry name" value="CT_A_B"/>
    <property type="match status" value="1"/>
</dbReference>
<dbReference type="SMART" id="SM00878">
    <property type="entry name" value="Biotin_carb_C"/>
    <property type="match status" value="1"/>
</dbReference>
<dbReference type="InterPro" id="IPR005482">
    <property type="entry name" value="Biotin_COase_C"/>
</dbReference>
<keyword evidence="4 6" id="KW-0067">ATP-binding</keyword>
<dbReference type="EMBL" id="KB445822">
    <property type="protein sequence ID" value="EMD31206.1"/>
    <property type="molecule type" value="Genomic_DNA"/>
</dbReference>
<dbReference type="InterPro" id="IPR005481">
    <property type="entry name" value="BC-like_N"/>
</dbReference>
<dbReference type="PANTHER" id="PTHR18866:SF128">
    <property type="entry name" value="UREA AMIDOLYASE"/>
    <property type="match status" value="1"/>
</dbReference>
<dbReference type="Pfam" id="PF02682">
    <property type="entry name" value="CT_C_D"/>
    <property type="match status" value="1"/>
</dbReference>
<sequence>MSGTHKLLVANRAEIAVRILRTARRLQIPTVSIYTRSDATSPHVLLADEAVALRPDDDDPVSNARGYMDAEAILRICLERGVTLVHPGYGFLSENARFAELLADAGVTFLGPRPETIHVMGLKHESRKLAMEAGVPLVPGSRDLLLSADEAVSLANSIGYPVMLKATAGGGGMGLVVCHSAEDLRMKFSSTQERGKTLFHNDGVFLERYFSAARHIEVQVFGNGLGHVVHMGERECSIQRRHQKVIEETPSPFMLSQPVIREEMCAAAVELCTKIKYASAGTVEFLVDDSTGDFFFLEMNTRLQVEHPITEAVNPGLDIVELMIRQGVAERESLGGLTPNELDQAKYLSSIHERKLHAIEARVYCENPFEQFKPCPGILQRVSFVQEDWLRIESWVETGTTVTPFFDPLVCKLIVTANTRSEAIAKLEYALSSSQVYGPTNNVAYLRAICQSDAFHAGNCTTTFLDNFVFTPRAITVKNGGLETTVQDYPGRRIGLGIPQSGPMDSLAFRVANILVGNAPGTEALEVTLTGCDIIFHVVAVVAVTGPTAPVTVDGDKVDMWQSLVVPAGGRLRVGTIKGVGFRVYLAVRGGFPEIPAYLGSKATSMGLGGYQGRALSVGDYISLGTCEPTEDERMNVVPTPFIPTYTNDWTVYCLPGPHCDEEFVTPQGIETFFETKWRTSPSSNRMGVRLEGAQISWARTSGGEGGSHPSNIHDNGYALGTVNINGDTPVILTHEGPDMGGYVCMCTIASADLWKVGQMRPGCTIRFRRISFQDAVQLHTQLQRYLLEISQMCEFCSADSLIRNPPDFSWMSFNDCATDPKLYVTQETPNEDGSGLTCRQAGDGAVLVEYGEARLDLAVRARIHALETSLRELEIDGVWSLAPCIRSIMVHIDFTQISQSDILRIIVETDRSLPDSVVDMQFPGRRITFPVVLDDRWNREALERYMQSTRDRAVYLPSNIEYLARNNGIDGGASEALRILGSADYLVYGVGFYLACPFLVPLDPRSRLVGQKMNPSRTYTPRGALGIAGLVTAIYPVESPGGYQLFGRTLPPWQTWGKGPDFTPDQPWLLQPFDQVNFEPVSEDSFSEILLQFDAGRYKFKVEDTTLSMKEYKSFEALVSQEIAVFRAKQSQAVQIEEAREQGLLQKWYATKVASLSQNASSETTDLDFTNSNVNVPSPLSGSIWKINCERGTLIQSGEQVLAILEAMKTEIKVEAGDENIGRTVVGFPKGIREGVTVNTGDVLVLLE</sequence>
<dbReference type="OrthoDB" id="196847at2759"/>
<dbReference type="InterPro" id="IPR011053">
    <property type="entry name" value="Single_hybrid_motif"/>
</dbReference>
<keyword evidence="10" id="KW-1185">Reference proteome</keyword>
<dbReference type="Proteomes" id="UP000016930">
    <property type="component" value="Unassembled WGS sequence"/>
</dbReference>
<dbReference type="SUPFAM" id="SSF160467">
    <property type="entry name" value="PH0987 N-terminal domain-like"/>
    <property type="match status" value="1"/>
</dbReference>
<evidence type="ECO:0000259" key="8">
    <source>
        <dbReference type="PROSITE" id="PS50979"/>
    </source>
</evidence>
<gene>
    <name evidence="9" type="ORF">CERSUDRAFT_100657</name>
</gene>
<dbReference type="SUPFAM" id="SSF56059">
    <property type="entry name" value="Glutathione synthetase ATP-binding domain-like"/>
    <property type="match status" value="1"/>
</dbReference>
<evidence type="ECO:0000259" key="7">
    <source>
        <dbReference type="PROSITE" id="PS50975"/>
    </source>
</evidence>
<dbReference type="Gene3D" id="3.30.470.20">
    <property type="entry name" value="ATP-grasp fold, B domain"/>
    <property type="match status" value="1"/>
</dbReference>
<dbReference type="PROSITE" id="PS50975">
    <property type="entry name" value="ATP_GRASP"/>
    <property type="match status" value="1"/>
</dbReference>
<dbReference type="HOGENOM" id="CLU_002162_0_1_1"/>
<dbReference type="InterPro" id="IPR050856">
    <property type="entry name" value="Biotin_carboxylase_complex"/>
</dbReference>
<dbReference type="Gene3D" id="3.30.1360.40">
    <property type="match status" value="1"/>
</dbReference>
<dbReference type="PROSITE" id="PS00867">
    <property type="entry name" value="CPSASE_2"/>
    <property type="match status" value="1"/>
</dbReference>
<dbReference type="GO" id="GO:0046872">
    <property type="term" value="F:metal ion binding"/>
    <property type="evidence" value="ECO:0007669"/>
    <property type="project" value="InterPro"/>
</dbReference>
<dbReference type="SUPFAM" id="SSF51246">
    <property type="entry name" value="Rudiment single hybrid motif"/>
    <property type="match status" value="1"/>
</dbReference>
<keyword evidence="2 6" id="KW-0547">Nucleotide-binding</keyword>
<proteinExistence type="predicted"/>
<dbReference type="NCBIfam" id="TIGR00724">
    <property type="entry name" value="urea_amlyse_rel"/>
    <property type="match status" value="1"/>
</dbReference>
<accession>M2QXE5</accession>
<evidence type="ECO:0000256" key="4">
    <source>
        <dbReference type="ARBA" id="ARBA00022840"/>
    </source>
</evidence>
<name>M2QXE5_CERS8</name>
<dbReference type="InterPro" id="IPR016185">
    <property type="entry name" value="PreATP-grasp_dom_sf"/>
</dbReference>
<dbReference type="Pfam" id="PF02786">
    <property type="entry name" value="CPSase_L_D2"/>
    <property type="match status" value="1"/>
</dbReference>
<evidence type="ECO:0000256" key="1">
    <source>
        <dbReference type="ARBA" id="ARBA00022598"/>
    </source>
</evidence>
<feature type="domain" description="ATP-grasp" evidence="7">
    <location>
        <begin position="127"/>
        <end position="328"/>
    </location>
</feature>
<dbReference type="SUPFAM" id="SSF50891">
    <property type="entry name" value="Cyclophilin-like"/>
    <property type="match status" value="2"/>
</dbReference>
<dbReference type="InterPro" id="IPR029000">
    <property type="entry name" value="Cyclophilin-like_dom_sf"/>
</dbReference>
<dbReference type="InterPro" id="IPR005479">
    <property type="entry name" value="CPAse_ATP-bd"/>
</dbReference>
<dbReference type="InterPro" id="IPR003778">
    <property type="entry name" value="CT_A_B"/>
</dbReference>
<dbReference type="GO" id="GO:0016787">
    <property type="term" value="F:hydrolase activity"/>
    <property type="evidence" value="ECO:0007669"/>
    <property type="project" value="UniProtKB-KW"/>
</dbReference>
<dbReference type="InterPro" id="IPR003833">
    <property type="entry name" value="CT_C_D"/>
</dbReference>
<dbReference type="InterPro" id="IPR011764">
    <property type="entry name" value="Biotin_carboxylation_dom"/>
</dbReference>
<dbReference type="AlphaFoldDB" id="M2QXE5"/>
<evidence type="ECO:0000256" key="6">
    <source>
        <dbReference type="PROSITE-ProRule" id="PRU00409"/>
    </source>
</evidence>
<dbReference type="Pfam" id="PF00289">
    <property type="entry name" value="Biotin_carb_N"/>
    <property type="match status" value="1"/>
</dbReference>
<keyword evidence="1" id="KW-0436">Ligase</keyword>
<dbReference type="InterPro" id="IPR011761">
    <property type="entry name" value="ATP-grasp"/>
</dbReference>
<evidence type="ECO:0008006" key="11">
    <source>
        <dbReference type="Google" id="ProtNLM"/>
    </source>
</evidence>
<dbReference type="SUPFAM" id="SSF52440">
    <property type="entry name" value="PreATP-grasp domain"/>
    <property type="match status" value="1"/>
</dbReference>
<dbReference type="GO" id="GO:0005524">
    <property type="term" value="F:ATP binding"/>
    <property type="evidence" value="ECO:0007669"/>
    <property type="project" value="UniProtKB-UniRule"/>
</dbReference>